<sequence length="284" mass="29248">MTAPDPQYPVPRPPAGPAYPPFSAPPDQMSAPPLSAPPAPYPVSPAAPAPAKRSRGALLAVGVSTLALLVAVVSLAVAWRAVDQAGDAKRFALAGAADVPAPVTQAPAPPATTGAPPPTEAPATDAPIAPDPTSTAEPAPLDERTVYTVEYEKQVLTLKAGCNDSMYIDLDEPRANVEYNDYDLGFTRRCQGGTSNLGLGEGVEGSESGNPQMTPHDCAERIRTAPIGTDAAVPVRKGVVLCLTTSLASARAKGDSQRMVRLEITGAADDGTVTLQGTAWNIPR</sequence>
<feature type="compositionally biased region" description="Pro residues" evidence="1">
    <location>
        <begin position="34"/>
        <end position="48"/>
    </location>
</feature>
<evidence type="ECO:0000256" key="2">
    <source>
        <dbReference type="SAM" id="Phobius"/>
    </source>
</evidence>
<accession>A0ABU0ZLR0</accession>
<evidence type="ECO:0000313" key="3">
    <source>
        <dbReference type="EMBL" id="MDQ7907945.1"/>
    </source>
</evidence>
<keyword evidence="2" id="KW-0472">Membrane</keyword>
<feature type="region of interest" description="Disordered" evidence="1">
    <location>
        <begin position="101"/>
        <end position="141"/>
    </location>
</feature>
<name>A0ABU0ZLR0_9ACTN</name>
<feature type="compositionally biased region" description="Low complexity" evidence="1">
    <location>
        <begin position="121"/>
        <end position="136"/>
    </location>
</feature>
<dbReference type="Proteomes" id="UP001230908">
    <property type="component" value="Unassembled WGS sequence"/>
</dbReference>
<keyword evidence="2" id="KW-1133">Transmembrane helix</keyword>
<dbReference type="RefSeq" id="WP_308715218.1">
    <property type="nucleotide sequence ID" value="NZ_JAVHUY010000026.1"/>
</dbReference>
<organism evidence="3 4">
    <name type="scientific">Phytohabitans maris</name>
    <dbReference type="NCBI Taxonomy" id="3071409"/>
    <lineage>
        <taxon>Bacteria</taxon>
        <taxon>Bacillati</taxon>
        <taxon>Actinomycetota</taxon>
        <taxon>Actinomycetes</taxon>
        <taxon>Micromonosporales</taxon>
        <taxon>Micromonosporaceae</taxon>
    </lineage>
</organism>
<proteinExistence type="predicted"/>
<feature type="compositionally biased region" description="Pro residues" evidence="1">
    <location>
        <begin position="1"/>
        <end position="24"/>
    </location>
</feature>
<feature type="transmembrane region" description="Helical" evidence="2">
    <location>
        <begin position="57"/>
        <end position="79"/>
    </location>
</feature>
<keyword evidence="4" id="KW-1185">Reference proteome</keyword>
<evidence type="ECO:0008006" key="5">
    <source>
        <dbReference type="Google" id="ProtNLM"/>
    </source>
</evidence>
<reference evidence="3 4" key="1">
    <citation type="submission" date="2023-08" db="EMBL/GenBank/DDBJ databases">
        <title>Phytohabitans sansha sp. nov., isolated from marine sediment.</title>
        <authorList>
            <person name="Zhao Y."/>
            <person name="Yi K."/>
        </authorList>
    </citation>
    <scope>NUCLEOTIDE SEQUENCE [LARGE SCALE GENOMIC DNA]</scope>
    <source>
        <strain evidence="3 4">ZYX-F-186</strain>
    </source>
</reference>
<keyword evidence="2" id="KW-0812">Transmembrane</keyword>
<feature type="compositionally biased region" description="Pro residues" evidence="1">
    <location>
        <begin position="107"/>
        <end position="120"/>
    </location>
</feature>
<comment type="caution">
    <text evidence="3">The sequence shown here is derived from an EMBL/GenBank/DDBJ whole genome shotgun (WGS) entry which is preliminary data.</text>
</comment>
<dbReference type="EMBL" id="JAVHUY010000026">
    <property type="protein sequence ID" value="MDQ7907945.1"/>
    <property type="molecule type" value="Genomic_DNA"/>
</dbReference>
<gene>
    <name evidence="3" type="ORF">RB614_25805</name>
</gene>
<evidence type="ECO:0000313" key="4">
    <source>
        <dbReference type="Proteomes" id="UP001230908"/>
    </source>
</evidence>
<evidence type="ECO:0000256" key="1">
    <source>
        <dbReference type="SAM" id="MobiDB-lite"/>
    </source>
</evidence>
<feature type="region of interest" description="Disordered" evidence="1">
    <location>
        <begin position="1"/>
        <end position="50"/>
    </location>
</feature>
<protein>
    <recommendedName>
        <fullName evidence="5">DUF306 domain-containing protein</fullName>
    </recommendedName>
</protein>